<reference evidence="3" key="1">
    <citation type="submission" date="2018-10" db="EMBL/GenBank/DDBJ databases">
        <title>Effector identification in a new, highly contiguous assembly of the strawberry crown rot pathogen Phytophthora cactorum.</title>
        <authorList>
            <person name="Armitage A.D."/>
            <person name="Nellist C.F."/>
            <person name="Bates H."/>
            <person name="Vickerstaff R.J."/>
            <person name="Harrison R.J."/>
        </authorList>
    </citation>
    <scope>NUCLEOTIDE SEQUENCE</scope>
    <source>
        <strain evidence="2">15-7</strain>
        <strain evidence="3">P415</strain>
    </source>
</reference>
<feature type="compositionally biased region" description="Basic residues" evidence="1">
    <location>
        <begin position="26"/>
        <end position="39"/>
    </location>
</feature>
<organism evidence="3 4">
    <name type="scientific">Phytophthora cactorum</name>
    <dbReference type="NCBI Taxonomy" id="29920"/>
    <lineage>
        <taxon>Eukaryota</taxon>
        <taxon>Sar</taxon>
        <taxon>Stramenopiles</taxon>
        <taxon>Oomycota</taxon>
        <taxon>Peronosporomycetes</taxon>
        <taxon>Peronosporales</taxon>
        <taxon>Peronosporaceae</taxon>
        <taxon>Phytophthora</taxon>
    </lineage>
</organism>
<feature type="region of interest" description="Disordered" evidence="1">
    <location>
        <begin position="1"/>
        <end position="39"/>
    </location>
</feature>
<evidence type="ECO:0000313" key="2">
    <source>
        <dbReference type="EMBL" id="KAG2866576.1"/>
    </source>
</evidence>
<sequence>MSSQNEWNELEARYATPPAAEERSLRSRRRANRQRARLRLQQRQVRHRIETQESAAVAAGEEPVLALTQAELTVLFRRYATPSTGEDPAARRHRLANRCQAQRRLESRAAARRLNTDGGVAESALQPPMDGMSTDDAQLQSRQVQDRSGALPVNMVRSTTSPYSYEQLAAAVLNISAVSPHDQLIAAPSEDNPSPSFPSYAQLNAALRNLSPDTPSQDTFAEGFPTYTQLAQALRDLFPATPSPINETSGFPTYAQLAAALRALPPVPTSRRIGVPRYAALGELSDFSPACAS</sequence>
<dbReference type="Proteomes" id="UP000735874">
    <property type="component" value="Unassembled WGS sequence"/>
</dbReference>
<dbReference type="EMBL" id="RCML01000106">
    <property type="protein sequence ID" value="KAG2991144.1"/>
    <property type="molecule type" value="Genomic_DNA"/>
</dbReference>
<comment type="caution">
    <text evidence="3">The sequence shown here is derived from an EMBL/GenBank/DDBJ whole genome shotgun (WGS) entry which is preliminary data.</text>
</comment>
<dbReference type="VEuPathDB" id="FungiDB:PC110_g22581"/>
<evidence type="ECO:0000256" key="1">
    <source>
        <dbReference type="SAM" id="MobiDB-lite"/>
    </source>
</evidence>
<dbReference type="Proteomes" id="UP000697107">
    <property type="component" value="Unassembled WGS sequence"/>
</dbReference>
<name>A0A8T1LCS3_9STRA</name>
<dbReference type="AlphaFoldDB" id="A0A8T1LCS3"/>
<evidence type="ECO:0000313" key="3">
    <source>
        <dbReference type="EMBL" id="KAG2991144.1"/>
    </source>
</evidence>
<protein>
    <submittedName>
        <fullName evidence="3">Uncharacterized protein</fullName>
    </submittedName>
</protein>
<evidence type="ECO:0000313" key="4">
    <source>
        <dbReference type="Proteomes" id="UP000697107"/>
    </source>
</evidence>
<gene>
    <name evidence="2" type="ORF">PC113_g2764</name>
    <name evidence="3" type="ORF">PC118_g5259</name>
</gene>
<proteinExistence type="predicted"/>
<feature type="region of interest" description="Disordered" evidence="1">
    <location>
        <begin position="108"/>
        <end position="135"/>
    </location>
</feature>
<accession>A0A8T1LCS3</accession>
<dbReference type="EMBL" id="RCMG01000038">
    <property type="protein sequence ID" value="KAG2866576.1"/>
    <property type="molecule type" value="Genomic_DNA"/>
</dbReference>